<name>A0A0A9C8N1_ARUDO</name>
<proteinExistence type="predicted"/>
<reference evidence="2" key="1">
    <citation type="submission" date="2014-09" db="EMBL/GenBank/DDBJ databases">
        <authorList>
            <person name="Magalhaes I.L.F."/>
            <person name="Oliveira U."/>
            <person name="Santos F.R."/>
            <person name="Vidigal T.H.D.A."/>
            <person name="Brescovit A.D."/>
            <person name="Santos A.J."/>
        </authorList>
    </citation>
    <scope>NUCLEOTIDE SEQUENCE</scope>
    <source>
        <tissue evidence="2">Shoot tissue taken approximately 20 cm above the soil surface</tissue>
    </source>
</reference>
<evidence type="ECO:0000256" key="1">
    <source>
        <dbReference type="SAM" id="MobiDB-lite"/>
    </source>
</evidence>
<evidence type="ECO:0000313" key="2">
    <source>
        <dbReference type="EMBL" id="JAD69760.1"/>
    </source>
</evidence>
<feature type="region of interest" description="Disordered" evidence="1">
    <location>
        <begin position="1"/>
        <end position="20"/>
    </location>
</feature>
<organism evidence="2">
    <name type="scientific">Arundo donax</name>
    <name type="common">Giant reed</name>
    <name type="synonym">Donax arundinaceus</name>
    <dbReference type="NCBI Taxonomy" id="35708"/>
    <lineage>
        <taxon>Eukaryota</taxon>
        <taxon>Viridiplantae</taxon>
        <taxon>Streptophyta</taxon>
        <taxon>Embryophyta</taxon>
        <taxon>Tracheophyta</taxon>
        <taxon>Spermatophyta</taxon>
        <taxon>Magnoliopsida</taxon>
        <taxon>Liliopsida</taxon>
        <taxon>Poales</taxon>
        <taxon>Poaceae</taxon>
        <taxon>PACMAD clade</taxon>
        <taxon>Arundinoideae</taxon>
        <taxon>Arundineae</taxon>
        <taxon>Arundo</taxon>
    </lineage>
</organism>
<dbReference type="EMBL" id="GBRH01228135">
    <property type="protein sequence ID" value="JAD69760.1"/>
    <property type="molecule type" value="Transcribed_RNA"/>
</dbReference>
<reference evidence="2" key="2">
    <citation type="journal article" date="2015" name="Data Brief">
        <title>Shoot transcriptome of the giant reed, Arundo donax.</title>
        <authorList>
            <person name="Barrero R.A."/>
            <person name="Guerrero F.D."/>
            <person name="Moolhuijzen P."/>
            <person name="Goolsby J.A."/>
            <person name="Tidwell J."/>
            <person name="Bellgard S.E."/>
            <person name="Bellgard M.I."/>
        </authorList>
    </citation>
    <scope>NUCLEOTIDE SEQUENCE</scope>
    <source>
        <tissue evidence="2">Shoot tissue taken approximately 20 cm above the soil surface</tissue>
    </source>
</reference>
<protein>
    <submittedName>
        <fullName evidence="2">Uncharacterized protein</fullName>
    </submittedName>
</protein>
<dbReference type="AlphaFoldDB" id="A0A0A9C8N1"/>
<sequence>MKFSHPSKFPAARPDPGGSDLNFRSGCNAWRALMPQNDAGPFRLAIRRAEVSALLRFYEP</sequence>
<accession>A0A0A9C8N1</accession>